<dbReference type="GO" id="GO:0006508">
    <property type="term" value="P:proteolysis"/>
    <property type="evidence" value="ECO:0007669"/>
    <property type="project" value="UniProtKB-KW"/>
</dbReference>
<dbReference type="RefSeq" id="WP_128752473.1">
    <property type="nucleotide sequence ID" value="NZ_CP035282.1"/>
</dbReference>
<sequence>MNDDKNNENIEELGIPNSSKIPNDIQFLTIIGEIEGHTICPPQKKTTKYEHIIPLLISVMENPDIKGLFVILNTVGGDVEAGLALAEMINSINKPKVSLVLGGGHSIGVPLATATDYSFIVPTATMTIHPIRTSGLVIGVPQTFRYFEKMQQRIIDFIVRTSSIKKGELKKLMYATDEIANDIGTILVGQEAVDYGIINEVGGFDKALSKLRTLIKEGLN</sequence>
<name>A0A410QCS6_9FIRM</name>
<proteinExistence type="predicted"/>
<keyword evidence="1" id="KW-0645">Protease</keyword>
<protein>
    <submittedName>
        <fullName evidence="1">Clp protease</fullName>
    </submittedName>
</protein>
<organism evidence="1 2">
    <name type="scientific">Acidilutibacter cellobiosedens</name>
    <dbReference type="NCBI Taxonomy" id="2507161"/>
    <lineage>
        <taxon>Bacteria</taxon>
        <taxon>Bacillati</taxon>
        <taxon>Bacillota</taxon>
        <taxon>Tissierellia</taxon>
        <taxon>Tissierellales</taxon>
        <taxon>Acidilutibacteraceae</taxon>
        <taxon>Acidilutibacter</taxon>
    </lineage>
</organism>
<dbReference type="EMBL" id="CP035282">
    <property type="protein sequence ID" value="QAT61664.1"/>
    <property type="molecule type" value="Genomic_DNA"/>
</dbReference>
<dbReference type="SUPFAM" id="SSF52096">
    <property type="entry name" value="ClpP/crotonase"/>
    <property type="match status" value="1"/>
</dbReference>
<keyword evidence="1" id="KW-0378">Hydrolase</keyword>
<dbReference type="Proteomes" id="UP000287969">
    <property type="component" value="Chromosome"/>
</dbReference>
<reference evidence="2" key="1">
    <citation type="submission" date="2019-01" db="EMBL/GenBank/DDBJ databases">
        <title>Draft genomes of a novel of Sporanaerobacter strains.</title>
        <authorList>
            <person name="Ma S."/>
        </authorList>
    </citation>
    <scope>NUCLEOTIDE SEQUENCE [LARGE SCALE GENOMIC DNA]</scope>
    <source>
        <strain evidence="2">NJN-17</strain>
    </source>
</reference>
<accession>A0A410QCS6</accession>
<dbReference type="KEGG" id="spoa:EQM13_08725"/>
<evidence type="ECO:0000313" key="1">
    <source>
        <dbReference type="EMBL" id="QAT61664.1"/>
    </source>
</evidence>
<dbReference type="AlphaFoldDB" id="A0A410QCS6"/>
<dbReference type="Gene3D" id="3.90.226.10">
    <property type="entry name" value="2-enoyl-CoA Hydratase, Chain A, domain 1"/>
    <property type="match status" value="1"/>
</dbReference>
<gene>
    <name evidence="1" type="ORF">EQM13_08725</name>
</gene>
<keyword evidence="2" id="KW-1185">Reference proteome</keyword>
<dbReference type="OrthoDB" id="1705851at2"/>
<evidence type="ECO:0000313" key="2">
    <source>
        <dbReference type="Proteomes" id="UP000287969"/>
    </source>
</evidence>
<dbReference type="InterPro" id="IPR029045">
    <property type="entry name" value="ClpP/crotonase-like_dom_sf"/>
</dbReference>
<dbReference type="Pfam" id="PF00574">
    <property type="entry name" value="CLP_protease"/>
    <property type="match status" value="1"/>
</dbReference>
<dbReference type="InterPro" id="IPR023562">
    <property type="entry name" value="ClpP/TepA"/>
</dbReference>
<dbReference type="GO" id="GO:0008233">
    <property type="term" value="F:peptidase activity"/>
    <property type="evidence" value="ECO:0007669"/>
    <property type="project" value="UniProtKB-KW"/>
</dbReference>